<sequence length="380" mass="41370">MNGKPMKTAVLGCGMISSTYLPTLIQKFKILEVAGCCDANEEAAIRTAERFGLQAMTPEELLADESIELVVNLTPGSAHYETNKQLLKAGKHVYCEKILTLELDEAKELMVLADDKHLYLGAAPDTFLGSAVQTARYVVDSGMIGSVSSCYASVTRDYSFFTGLSGNGLAKGGGIAFDFGVYHVTALISILGCVKEVTGVMDTRKPAGVYQTIDKLGETYTMECENIMAGTLVFENGVVGNLLFDSNSLFTLPERPAVVIHGTEGILYMADPNNFAGEVKVLLKGNTEPFVMQQAHGFDEEYRGVGAAEMAWSIRNGRKNRANKEMAYHAMEILHGIAESGKSKQFCAIQSKFEQMPPLPRGYRNIIRSISREEVSIALN</sequence>
<dbReference type="Gene3D" id="3.30.360.10">
    <property type="entry name" value="Dihydrodipicolinate Reductase, domain 2"/>
    <property type="match status" value="1"/>
</dbReference>
<dbReference type="InterPro" id="IPR000683">
    <property type="entry name" value="Gfo/Idh/MocA-like_OxRdtase_N"/>
</dbReference>
<dbReference type="SUPFAM" id="SSF55347">
    <property type="entry name" value="Glyceraldehyde-3-phosphate dehydrogenase-like, C-terminal domain"/>
    <property type="match status" value="1"/>
</dbReference>
<feature type="domain" description="GFO/IDH/MocA-like oxidoreductase" evidence="2">
    <location>
        <begin position="132"/>
        <end position="267"/>
    </location>
</feature>
<dbReference type="EMBL" id="JAHQCX010000025">
    <property type="protein sequence ID" value="MBU9728881.1"/>
    <property type="molecule type" value="Genomic_DNA"/>
</dbReference>
<dbReference type="Pfam" id="PF22725">
    <property type="entry name" value="GFO_IDH_MocA_C3"/>
    <property type="match status" value="1"/>
</dbReference>
<dbReference type="InterPro" id="IPR055170">
    <property type="entry name" value="GFO_IDH_MocA-like_dom"/>
</dbReference>
<name>A0ABS6KED2_9FIRM</name>
<proteinExistence type="predicted"/>
<dbReference type="RefSeq" id="WP_158350964.1">
    <property type="nucleotide sequence ID" value="NZ_JAHQCX010000025.1"/>
</dbReference>
<reference evidence="3 4" key="1">
    <citation type="submission" date="2021-06" db="EMBL/GenBank/DDBJ databases">
        <title>Description of novel taxa of the family Lachnospiraceae.</title>
        <authorList>
            <person name="Chaplin A.V."/>
            <person name="Sokolova S.R."/>
            <person name="Pikina A.P."/>
            <person name="Korzhanova M."/>
            <person name="Belova V."/>
            <person name="Korostin D."/>
            <person name="Efimov B.A."/>
        </authorList>
    </citation>
    <scope>NUCLEOTIDE SEQUENCE [LARGE SCALE GENOMIC DNA]</scope>
    <source>
        <strain evidence="3 4">ASD4241</strain>
    </source>
</reference>
<protein>
    <submittedName>
        <fullName evidence="3">Gfo/Idh/MocA family oxidoreductase</fullName>
    </submittedName>
</protein>
<evidence type="ECO:0000259" key="2">
    <source>
        <dbReference type="Pfam" id="PF22725"/>
    </source>
</evidence>
<keyword evidence="4" id="KW-1185">Reference proteome</keyword>
<dbReference type="InterPro" id="IPR036291">
    <property type="entry name" value="NAD(P)-bd_dom_sf"/>
</dbReference>
<comment type="caution">
    <text evidence="3">The sequence shown here is derived from an EMBL/GenBank/DDBJ whole genome shotgun (WGS) entry which is preliminary data.</text>
</comment>
<gene>
    <name evidence="3" type="ORF">KTH90_23090</name>
</gene>
<organism evidence="3 4">
    <name type="scientific">Diplocloster modestus</name>
    <dbReference type="NCBI Taxonomy" id="2850322"/>
    <lineage>
        <taxon>Bacteria</taxon>
        <taxon>Bacillati</taxon>
        <taxon>Bacillota</taxon>
        <taxon>Clostridia</taxon>
        <taxon>Lachnospirales</taxon>
        <taxon>Lachnospiraceae</taxon>
        <taxon>Diplocloster</taxon>
    </lineage>
</organism>
<dbReference type="Proteomes" id="UP001314681">
    <property type="component" value="Unassembled WGS sequence"/>
</dbReference>
<dbReference type="PANTHER" id="PTHR43377">
    <property type="entry name" value="BILIVERDIN REDUCTASE A"/>
    <property type="match status" value="1"/>
</dbReference>
<dbReference type="PANTHER" id="PTHR43377:SF1">
    <property type="entry name" value="BILIVERDIN REDUCTASE A"/>
    <property type="match status" value="1"/>
</dbReference>
<dbReference type="InterPro" id="IPR051450">
    <property type="entry name" value="Gfo/Idh/MocA_Oxidoreductases"/>
</dbReference>
<dbReference type="SUPFAM" id="SSF51735">
    <property type="entry name" value="NAD(P)-binding Rossmann-fold domains"/>
    <property type="match status" value="1"/>
</dbReference>
<evidence type="ECO:0000313" key="3">
    <source>
        <dbReference type="EMBL" id="MBU9728881.1"/>
    </source>
</evidence>
<evidence type="ECO:0000313" key="4">
    <source>
        <dbReference type="Proteomes" id="UP001314681"/>
    </source>
</evidence>
<accession>A0ABS6KED2</accession>
<dbReference type="Gene3D" id="3.40.50.720">
    <property type="entry name" value="NAD(P)-binding Rossmann-like Domain"/>
    <property type="match status" value="1"/>
</dbReference>
<evidence type="ECO:0000259" key="1">
    <source>
        <dbReference type="Pfam" id="PF01408"/>
    </source>
</evidence>
<dbReference type="Pfam" id="PF01408">
    <property type="entry name" value="GFO_IDH_MocA"/>
    <property type="match status" value="1"/>
</dbReference>
<feature type="domain" description="Gfo/Idh/MocA-like oxidoreductase N-terminal" evidence="1">
    <location>
        <begin position="7"/>
        <end position="119"/>
    </location>
</feature>